<keyword evidence="5" id="KW-0067">ATP-binding</keyword>
<name>A0A0L0DFL9_THETB</name>
<dbReference type="GO" id="GO:0005524">
    <property type="term" value="F:ATP binding"/>
    <property type="evidence" value="ECO:0007669"/>
    <property type="project" value="UniProtKB-KW"/>
</dbReference>
<feature type="compositionally biased region" description="Low complexity" evidence="6">
    <location>
        <begin position="401"/>
        <end position="440"/>
    </location>
</feature>
<dbReference type="GO" id="GO:0004707">
    <property type="term" value="F:MAP kinase activity"/>
    <property type="evidence" value="ECO:0007669"/>
    <property type="project" value="InterPro"/>
</dbReference>
<dbReference type="FunFam" id="1.10.510.10:FF:000238">
    <property type="entry name" value="Mitogen-activated protein kinase"/>
    <property type="match status" value="1"/>
</dbReference>
<dbReference type="InterPro" id="IPR003527">
    <property type="entry name" value="MAP_kinase_CS"/>
</dbReference>
<dbReference type="SUPFAM" id="SSF56112">
    <property type="entry name" value="Protein kinase-like (PK-like)"/>
    <property type="match status" value="1"/>
</dbReference>
<keyword evidence="1" id="KW-0723">Serine/threonine-protein kinase</keyword>
<feature type="region of interest" description="Disordered" evidence="6">
    <location>
        <begin position="1"/>
        <end position="40"/>
    </location>
</feature>
<sequence length="619" mass="66398">MGSPAKANGADKAGGGEAGSQSESTSALSATLGLGGEGQESGETEARYVVDASIKELYTIERLLSEGSYGIVWKGVRKETGEVVAIKKVFEAFYSSTDAQRTYREVMFLTQLRRHTNIIKLHGVHPAVNNRDLYLVFEYMESDLHSVIRAQILQNVHKQYIVYQTLRALKYIHSGKLLHRDLKPCNLLVSSTCELKVCDFGLSRSLATTSEDLPTSADLTVYVATRWYRAPEILLGCPKYTVGIDLWSLGCIIGELLVGKPLFPGSSTLNQLERIFNLIGRPSDEDLASIESPFAAAMMQRITAEKTVSFAEQFPSASLEGVDLMLRLLQFNPAKRISVRDALRHPFVRMFHNSATEPVLKHPIRIPVNDDVKHSKDFYRSALYQGMEQLSAFVAGDADTGDAAVGSRPGDSLSSTSVQPSGSSSSVQSSSEAGSSSSSSRCVAARRVSDAGIVSVPSSSLTPPRHGLRAPVSTPTGDPGEDVRVLDATSSSPESCPRSKSKSKYKAKAKTKAKAKGKGKAGKAKAKAKAKADADSDGEAKTGRQQRASTEHSGTLERKRSKSKAKAKARAKAKAKAKTKTKTKTKAKSKAKDKEQALPDAAPALGSAESSGSSFGSGF</sequence>
<feature type="compositionally biased region" description="Basic residues" evidence="6">
    <location>
        <begin position="499"/>
        <end position="529"/>
    </location>
</feature>
<keyword evidence="2" id="KW-0808">Transferase</keyword>
<feature type="region of interest" description="Disordered" evidence="6">
    <location>
        <begin position="401"/>
        <end position="441"/>
    </location>
</feature>
<protein>
    <submittedName>
        <fullName evidence="8">CMGC/MAPK/ERK7 protein kinase</fullName>
    </submittedName>
</protein>
<dbReference type="Proteomes" id="UP000054408">
    <property type="component" value="Unassembled WGS sequence"/>
</dbReference>
<accession>A0A0L0DFL9</accession>
<dbReference type="SMART" id="SM00220">
    <property type="entry name" value="S_TKc"/>
    <property type="match status" value="1"/>
</dbReference>
<dbReference type="PANTHER" id="PTHR24055">
    <property type="entry name" value="MITOGEN-ACTIVATED PROTEIN KINASE"/>
    <property type="match status" value="1"/>
</dbReference>
<dbReference type="InterPro" id="IPR050117">
    <property type="entry name" value="MAPK"/>
</dbReference>
<evidence type="ECO:0000256" key="2">
    <source>
        <dbReference type="ARBA" id="ARBA00022679"/>
    </source>
</evidence>
<dbReference type="Gene3D" id="3.30.200.20">
    <property type="entry name" value="Phosphorylase Kinase, domain 1"/>
    <property type="match status" value="1"/>
</dbReference>
<feature type="compositionally biased region" description="Basic and acidic residues" evidence="6">
    <location>
        <begin position="530"/>
        <end position="542"/>
    </location>
</feature>
<dbReference type="CDD" id="cd07852">
    <property type="entry name" value="STKc_MAPK15-like"/>
    <property type="match status" value="1"/>
</dbReference>
<dbReference type="Pfam" id="PF00069">
    <property type="entry name" value="Pkinase"/>
    <property type="match status" value="1"/>
</dbReference>
<keyword evidence="9" id="KW-1185">Reference proteome</keyword>
<dbReference type="GeneID" id="25566090"/>
<dbReference type="PROSITE" id="PS00108">
    <property type="entry name" value="PROTEIN_KINASE_ST"/>
    <property type="match status" value="1"/>
</dbReference>
<evidence type="ECO:0000256" key="6">
    <source>
        <dbReference type="SAM" id="MobiDB-lite"/>
    </source>
</evidence>
<feature type="region of interest" description="Disordered" evidence="6">
    <location>
        <begin position="454"/>
        <end position="619"/>
    </location>
</feature>
<gene>
    <name evidence="8" type="ORF">AMSG_07073</name>
</gene>
<dbReference type="RefSeq" id="XP_013756540.1">
    <property type="nucleotide sequence ID" value="XM_013901086.1"/>
</dbReference>
<dbReference type="STRING" id="461836.A0A0L0DFL9"/>
<feature type="compositionally biased region" description="Low complexity" evidence="6">
    <location>
        <begin position="1"/>
        <end position="11"/>
    </location>
</feature>
<evidence type="ECO:0000256" key="4">
    <source>
        <dbReference type="ARBA" id="ARBA00022777"/>
    </source>
</evidence>
<dbReference type="AlphaFoldDB" id="A0A0L0DFL9"/>
<feature type="domain" description="Protein kinase" evidence="7">
    <location>
        <begin position="58"/>
        <end position="348"/>
    </location>
</feature>
<evidence type="ECO:0000256" key="5">
    <source>
        <dbReference type="ARBA" id="ARBA00022840"/>
    </source>
</evidence>
<feature type="compositionally biased region" description="Basic residues" evidence="6">
    <location>
        <begin position="559"/>
        <end position="589"/>
    </location>
</feature>
<dbReference type="InterPro" id="IPR011009">
    <property type="entry name" value="Kinase-like_dom_sf"/>
</dbReference>
<proteinExistence type="predicted"/>
<evidence type="ECO:0000313" key="9">
    <source>
        <dbReference type="Proteomes" id="UP000054408"/>
    </source>
</evidence>
<keyword evidence="4 8" id="KW-0418">Kinase</keyword>
<dbReference type="PROSITE" id="PS01351">
    <property type="entry name" value="MAPK"/>
    <property type="match status" value="1"/>
</dbReference>
<reference evidence="8 9" key="1">
    <citation type="submission" date="2010-05" db="EMBL/GenBank/DDBJ databases">
        <title>The Genome Sequence of Thecamonas trahens ATCC 50062.</title>
        <authorList>
            <consortium name="The Broad Institute Genome Sequencing Platform"/>
            <person name="Russ C."/>
            <person name="Cuomo C."/>
            <person name="Shea T."/>
            <person name="Young S.K."/>
            <person name="Zeng Q."/>
            <person name="Koehrsen M."/>
            <person name="Haas B."/>
            <person name="Borodovsky M."/>
            <person name="Guigo R."/>
            <person name="Alvarado L."/>
            <person name="Berlin A."/>
            <person name="Bochicchio J."/>
            <person name="Borenstein D."/>
            <person name="Chapman S."/>
            <person name="Chen Z."/>
            <person name="Freedman E."/>
            <person name="Gellesch M."/>
            <person name="Goldberg J."/>
            <person name="Griggs A."/>
            <person name="Gujja S."/>
            <person name="Heilman E."/>
            <person name="Heiman D."/>
            <person name="Hepburn T."/>
            <person name="Howarth C."/>
            <person name="Jen D."/>
            <person name="Larson L."/>
            <person name="Mehta T."/>
            <person name="Park D."/>
            <person name="Pearson M."/>
            <person name="Roberts A."/>
            <person name="Saif S."/>
            <person name="Shenoy N."/>
            <person name="Sisk P."/>
            <person name="Stolte C."/>
            <person name="Sykes S."/>
            <person name="Thomson T."/>
            <person name="Walk T."/>
            <person name="White J."/>
            <person name="Yandava C."/>
            <person name="Burger G."/>
            <person name="Gray M.W."/>
            <person name="Holland P.W.H."/>
            <person name="King N."/>
            <person name="Lang F.B.F."/>
            <person name="Roger A.J."/>
            <person name="Ruiz-Trillo I."/>
            <person name="Lander E."/>
            <person name="Nusbaum C."/>
        </authorList>
    </citation>
    <scope>NUCLEOTIDE SEQUENCE [LARGE SCALE GENOMIC DNA]</scope>
    <source>
        <strain evidence="8 9">ATCC 50062</strain>
    </source>
</reference>
<dbReference type="EMBL" id="GL349464">
    <property type="protein sequence ID" value="KNC51084.1"/>
    <property type="molecule type" value="Genomic_DNA"/>
</dbReference>
<evidence type="ECO:0000259" key="7">
    <source>
        <dbReference type="PROSITE" id="PS50011"/>
    </source>
</evidence>
<dbReference type="Gene3D" id="1.10.510.10">
    <property type="entry name" value="Transferase(Phosphotransferase) domain 1"/>
    <property type="match status" value="1"/>
</dbReference>
<dbReference type="OrthoDB" id="192887at2759"/>
<dbReference type="PROSITE" id="PS50011">
    <property type="entry name" value="PROTEIN_KINASE_DOM"/>
    <property type="match status" value="1"/>
</dbReference>
<dbReference type="OMA" id="EHEAYVM"/>
<feature type="compositionally biased region" description="Polar residues" evidence="6">
    <location>
        <begin position="543"/>
        <end position="553"/>
    </location>
</feature>
<dbReference type="eggNOG" id="KOG0660">
    <property type="taxonomic scope" value="Eukaryota"/>
</dbReference>
<dbReference type="InterPro" id="IPR008271">
    <property type="entry name" value="Ser/Thr_kinase_AS"/>
</dbReference>
<evidence type="ECO:0000313" key="8">
    <source>
        <dbReference type="EMBL" id="KNC51084.1"/>
    </source>
</evidence>
<dbReference type="InterPro" id="IPR000719">
    <property type="entry name" value="Prot_kinase_dom"/>
</dbReference>
<keyword evidence="3" id="KW-0547">Nucleotide-binding</keyword>
<evidence type="ECO:0000256" key="3">
    <source>
        <dbReference type="ARBA" id="ARBA00022741"/>
    </source>
</evidence>
<feature type="compositionally biased region" description="Low complexity" evidence="6">
    <location>
        <begin position="601"/>
        <end position="619"/>
    </location>
</feature>
<evidence type="ECO:0000256" key="1">
    <source>
        <dbReference type="ARBA" id="ARBA00022527"/>
    </source>
</evidence>
<organism evidence="8 9">
    <name type="scientific">Thecamonas trahens ATCC 50062</name>
    <dbReference type="NCBI Taxonomy" id="461836"/>
    <lineage>
        <taxon>Eukaryota</taxon>
        <taxon>Apusozoa</taxon>
        <taxon>Apusomonadida</taxon>
        <taxon>Apusomonadidae</taxon>
        <taxon>Thecamonas</taxon>
    </lineage>
</organism>